<feature type="transmembrane region" description="Helical" evidence="5">
    <location>
        <begin position="6"/>
        <end position="30"/>
    </location>
</feature>
<evidence type="ECO:0000256" key="3">
    <source>
        <dbReference type="ARBA" id="ARBA00022989"/>
    </source>
</evidence>
<evidence type="ECO:0000313" key="7">
    <source>
        <dbReference type="EMBL" id="TMQ46856.1"/>
    </source>
</evidence>
<feature type="domain" description="ABC transmembrane type-1" evidence="6">
    <location>
        <begin position="1"/>
        <end position="246"/>
    </location>
</feature>
<dbReference type="CDD" id="cd18564">
    <property type="entry name" value="ABC_6TM_exporter_like"/>
    <property type="match status" value="1"/>
</dbReference>
<accession>A0A538S6A3</accession>
<feature type="transmembrane region" description="Helical" evidence="5">
    <location>
        <begin position="105"/>
        <end position="122"/>
    </location>
</feature>
<gene>
    <name evidence="7" type="ORF">E6K71_11505</name>
</gene>
<dbReference type="InterPro" id="IPR039421">
    <property type="entry name" value="Type_1_exporter"/>
</dbReference>
<dbReference type="PANTHER" id="PTHR43394">
    <property type="entry name" value="ATP-DEPENDENT PERMEASE MDL1, MITOCHONDRIAL"/>
    <property type="match status" value="1"/>
</dbReference>
<organism evidence="7 8">
    <name type="scientific">Eiseniibacteriota bacterium</name>
    <dbReference type="NCBI Taxonomy" id="2212470"/>
    <lineage>
        <taxon>Bacteria</taxon>
        <taxon>Candidatus Eiseniibacteriota</taxon>
    </lineage>
</organism>
<name>A0A538S6A3_UNCEI</name>
<dbReference type="GO" id="GO:0005524">
    <property type="term" value="F:ATP binding"/>
    <property type="evidence" value="ECO:0007669"/>
    <property type="project" value="UniProtKB-KW"/>
</dbReference>
<feature type="transmembrane region" description="Helical" evidence="5">
    <location>
        <begin position="82"/>
        <end position="99"/>
    </location>
</feature>
<dbReference type="SUPFAM" id="SSF90123">
    <property type="entry name" value="ABC transporter transmembrane region"/>
    <property type="match status" value="1"/>
</dbReference>
<protein>
    <submittedName>
        <fullName evidence="7">ABC transporter ATP-binding protein</fullName>
    </submittedName>
</protein>
<dbReference type="InterPro" id="IPR011527">
    <property type="entry name" value="ABC1_TM_dom"/>
</dbReference>
<dbReference type="PANTHER" id="PTHR43394:SF1">
    <property type="entry name" value="ATP-BINDING CASSETTE SUB-FAMILY B MEMBER 10, MITOCHONDRIAL"/>
    <property type="match status" value="1"/>
</dbReference>
<evidence type="ECO:0000259" key="6">
    <source>
        <dbReference type="PROSITE" id="PS50929"/>
    </source>
</evidence>
<sequence length="290" mass="31974">MWAAASMVLIALSSGAFSYFQVFITSSVGYEMVYALRRDLFTHLQGLSLAFHNQSRTGELLNRIAGDTNTLKDVFAASLMKFAGYSLTMVGMFAIMFAVDWRVSLIGLASLPFLGYSLFHLYRKTKASVKTQRKQEGQVASRMSEVLAAIPMVQAFARERYEEERLDAVTGETLRGSIRIARLEAAATRSTEIITAVTTATAVLFGALQVLAGQMTPGELVLVVGYLNNIYKPVRSLAKLSTDFSKAMASADRIAEVLDTEPEIQDRPDAIEAPRFKGGITFRSRRRARS</sequence>
<dbReference type="GO" id="GO:0005886">
    <property type="term" value="C:plasma membrane"/>
    <property type="evidence" value="ECO:0007669"/>
    <property type="project" value="UniProtKB-SubCell"/>
</dbReference>
<evidence type="ECO:0000313" key="8">
    <source>
        <dbReference type="Proteomes" id="UP000316292"/>
    </source>
</evidence>
<reference evidence="7 8" key="1">
    <citation type="journal article" date="2019" name="Nat. Microbiol.">
        <title>Mediterranean grassland soil C-N compound turnover is dependent on rainfall and depth, and is mediated by genomically divergent microorganisms.</title>
        <authorList>
            <person name="Diamond S."/>
            <person name="Andeer P.F."/>
            <person name="Li Z."/>
            <person name="Crits-Christoph A."/>
            <person name="Burstein D."/>
            <person name="Anantharaman K."/>
            <person name="Lane K.R."/>
            <person name="Thomas B.C."/>
            <person name="Pan C."/>
            <person name="Northen T.R."/>
            <person name="Banfield J.F."/>
        </authorList>
    </citation>
    <scope>NUCLEOTIDE SEQUENCE [LARGE SCALE GENOMIC DNA]</scope>
    <source>
        <strain evidence="7">WS_1</strain>
    </source>
</reference>
<dbReference type="AlphaFoldDB" id="A0A538S6A3"/>
<dbReference type="InterPro" id="IPR036640">
    <property type="entry name" value="ABC1_TM_sf"/>
</dbReference>
<comment type="subcellular location">
    <subcellularLocation>
        <location evidence="1">Cell membrane</location>
        <topology evidence="1">Multi-pass membrane protein</topology>
    </subcellularLocation>
</comment>
<dbReference type="GO" id="GO:0015421">
    <property type="term" value="F:ABC-type oligopeptide transporter activity"/>
    <property type="evidence" value="ECO:0007669"/>
    <property type="project" value="TreeGrafter"/>
</dbReference>
<dbReference type="PROSITE" id="PS50929">
    <property type="entry name" value="ABC_TM1F"/>
    <property type="match status" value="1"/>
</dbReference>
<comment type="caution">
    <text evidence="7">The sequence shown here is derived from an EMBL/GenBank/DDBJ whole genome shotgun (WGS) entry which is preliminary data.</text>
</comment>
<keyword evidence="7" id="KW-0067">ATP-binding</keyword>
<dbReference type="Pfam" id="PF00664">
    <property type="entry name" value="ABC_membrane"/>
    <property type="match status" value="1"/>
</dbReference>
<keyword evidence="2 5" id="KW-0812">Transmembrane</keyword>
<evidence type="ECO:0000256" key="5">
    <source>
        <dbReference type="SAM" id="Phobius"/>
    </source>
</evidence>
<proteinExistence type="predicted"/>
<keyword evidence="3 5" id="KW-1133">Transmembrane helix</keyword>
<dbReference type="Proteomes" id="UP000316292">
    <property type="component" value="Unassembled WGS sequence"/>
</dbReference>
<evidence type="ECO:0000256" key="2">
    <source>
        <dbReference type="ARBA" id="ARBA00022692"/>
    </source>
</evidence>
<evidence type="ECO:0000256" key="1">
    <source>
        <dbReference type="ARBA" id="ARBA00004651"/>
    </source>
</evidence>
<dbReference type="Gene3D" id="1.20.1560.10">
    <property type="entry name" value="ABC transporter type 1, transmembrane domain"/>
    <property type="match status" value="1"/>
</dbReference>
<keyword evidence="7" id="KW-0547">Nucleotide-binding</keyword>
<dbReference type="EMBL" id="VBOR01000143">
    <property type="protein sequence ID" value="TMQ46856.1"/>
    <property type="molecule type" value="Genomic_DNA"/>
</dbReference>
<evidence type="ECO:0000256" key="4">
    <source>
        <dbReference type="ARBA" id="ARBA00023136"/>
    </source>
</evidence>
<keyword evidence="4 5" id="KW-0472">Membrane</keyword>